<dbReference type="Gene3D" id="3.30.110.170">
    <property type="entry name" value="Protein of unknown function (DUF541), domain 1"/>
    <property type="match status" value="1"/>
</dbReference>
<protein>
    <recommendedName>
        <fullName evidence="4">DUF541 domain-containing protein</fullName>
    </recommendedName>
</protein>
<dbReference type="PANTHER" id="PTHR34387">
    <property type="entry name" value="SLR1258 PROTEIN"/>
    <property type="match status" value="1"/>
</dbReference>
<sequence length="276" mass="27689">MYDSVTVHASVRPGVNRTSTLPALFVAAMLVLAGCAGATSTDPTDAAGPTSAAGTANGAGSATGGTEGGVAATNTVTSAGTATVSASPDLAVIGVAVEATAESATAARSQVASQVEQLRTALTDAGYEVRTVAFRIAPEYDYSGDTRELVGYRAHHALEFETTPDDAGSAVDLAVDNGATSVDAVQFTLSDEKRAQLREEALAAAVSDARATAETVAGTADRSIGTELSIRVGAASVRPYDSRVAYETTAGASASTSFEPGPVTVSASVTVTYELE</sequence>
<dbReference type="STRING" id="43928.SAMN05443636_1773"/>
<keyword evidence="3" id="KW-1185">Reference proteome</keyword>
<name>A0A1M5Q7Z6_9EURY</name>
<organism evidence="2 3">
    <name type="scientific">Halobaculum gomorrense</name>
    <dbReference type="NCBI Taxonomy" id="43928"/>
    <lineage>
        <taxon>Archaea</taxon>
        <taxon>Methanobacteriati</taxon>
        <taxon>Methanobacteriota</taxon>
        <taxon>Stenosarchaea group</taxon>
        <taxon>Halobacteria</taxon>
        <taxon>Halobacteriales</taxon>
        <taxon>Haloferacaceae</taxon>
        <taxon>Halobaculum</taxon>
    </lineage>
</organism>
<reference evidence="2 3" key="1">
    <citation type="submission" date="2016-11" db="EMBL/GenBank/DDBJ databases">
        <authorList>
            <person name="Jaros S."/>
            <person name="Januszkiewicz K."/>
            <person name="Wedrychowicz H."/>
        </authorList>
    </citation>
    <scope>NUCLEOTIDE SEQUENCE [LARGE SCALE GENOMIC DNA]</scope>
    <source>
        <strain evidence="2 3">DSM 9297</strain>
    </source>
</reference>
<evidence type="ECO:0000313" key="2">
    <source>
        <dbReference type="EMBL" id="SHH09901.1"/>
    </source>
</evidence>
<dbReference type="EMBL" id="FQWV01000004">
    <property type="protein sequence ID" value="SHH09901.1"/>
    <property type="molecule type" value="Genomic_DNA"/>
</dbReference>
<dbReference type="AlphaFoldDB" id="A0A1M5Q7Z6"/>
<evidence type="ECO:0008006" key="4">
    <source>
        <dbReference type="Google" id="ProtNLM"/>
    </source>
</evidence>
<dbReference type="Pfam" id="PF04402">
    <property type="entry name" value="SIMPL"/>
    <property type="match status" value="1"/>
</dbReference>
<dbReference type="InterPro" id="IPR052022">
    <property type="entry name" value="26kDa_periplasmic_antigen"/>
</dbReference>
<evidence type="ECO:0000256" key="1">
    <source>
        <dbReference type="SAM" id="MobiDB-lite"/>
    </source>
</evidence>
<gene>
    <name evidence="2" type="ORF">SAMN05443636_1773</name>
</gene>
<dbReference type="InterPro" id="IPR007497">
    <property type="entry name" value="SIMPL/DUF541"/>
</dbReference>
<evidence type="ECO:0000313" key="3">
    <source>
        <dbReference type="Proteomes" id="UP000184357"/>
    </source>
</evidence>
<accession>A0A1M5Q7Z6</accession>
<dbReference type="Proteomes" id="UP000184357">
    <property type="component" value="Unassembled WGS sequence"/>
</dbReference>
<dbReference type="Gene3D" id="3.30.70.2970">
    <property type="entry name" value="Protein of unknown function (DUF541), domain 2"/>
    <property type="match status" value="1"/>
</dbReference>
<feature type="region of interest" description="Disordered" evidence="1">
    <location>
        <begin position="40"/>
        <end position="65"/>
    </location>
</feature>
<dbReference type="GO" id="GO:0006974">
    <property type="term" value="P:DNA damage response"/>
    <property type="evidence" value="ECO:0007669"/>
    <property type="project" value="TreeGrafter"/>
</dbReference>
<feature type="compositionally biased region" description="Low complexity" evidence="1">
    <location>
        <begin position="41"/>
        <end position="60"/>
    </location>
</feature>
<proteinExistence type="predicted"/>
<dbReference type="PANTHER" id="PTHR34387:SF2">
    <property type="entry name" value="SLR1258 PROTEIN"/>
    <property type="match status" value="1"/>
</dbReference>